<keyword evidence="8" id="KW-1185">Reference proteome</keyword>
<accession>A0A3P7X206</accession>
<accession>A0A183F5K0</accession>
<evidence type="ECO:0000256" key="6">
    <source>
        <dbReference type="SAM" id="Phobius"/>
    </source>
</evidence>
<keyword evidence="4 6" id="KW-0472">Membrane</keyword>
<dbReference type="Proteomes" id="UP000050761">
    <property type="component" value="Unassembled WGS sequence"/>
</dbReference>
<reference evidence="7 8" key="1">
    <citation type="submission" date="2018-11" db="EMBL/GenBank/DDBJ databases">
        <authorList>
            <consortium name="Pathogen Informatics"/>
        </authorList>
    </citation>
    <scope>NUCLEOTIDE SEQUENCE [LARGE SCALE GENOMIC DNA]</scope>
</reference>
<feature type="transmembrane region" description="Helical" evidence="6">
    <location>
        <begin position="87"/>
        <end position="105"/>
    </location>
</feature>
<evidence type="ECO:0000256" key="2">
    <source>
        <dbReference type="ARBA" id="ARBA00022692"/>
    </source>
</evidence>
<evidence type="ECO:0000256" key="4">
    <source>
        <dbReference type="ARBA" id="ARBA00023136"/>
    </source>
</evidence>
<protein>
    <submittedName>
        <fullName evidence="9">G protein-coupled receptor</fullName>
    </submittedName>
</protein>
<dbReference type="EMBL" id="UZAH01001581">
    <property type="protein sequence ID" value="VDO19825.1"/>
    <property type="molecule type" value="Genomic_DNA"/>
</dbReference>
<evidence type="ECO:0000313" key="7">
    <source>
        <dbReference type="EMBL" id="VDO19825.1"/>
    </source>
</evidence>
<dbReference type="InterPro" id="IPR051080">
    <property type="entry name" value="Nematode_rcpt-like_serp_alpha"/>
</dbReference>
<dbReference type="GO" id="GO:0004984">
    <property type="term" value="F:olfactory receptor activity"/>
    <property type="evidence" value="ECO:0007669"/>
    <property type="project" value="TreeGrafter"/>
</dbReference>
<evidence type="ECO:0000313" key="8">
    <source>
        <dbReference type="Proteomes" id="UP000050761"/>
    </source>
</evidence>
<dbReference type="Pfam" id="PF10292">
    <property type="entry name" value="7TM_GPCR_Srab"/>
    <property type="match status" value="1"/>
</dbReference>
<organism evidence="8 9">
    <name type="scientific">Heligmosomoides polygyrus</name>
    <name type="common">Parasitic roundworm</name>
    <dbReference type="NCBI Taxonomy" id="6339"/>
    <lineage>
        <taxon>Eukaryota</taxon>
        <taxon>Metazoa</taxon>
        <taxon>Ecdysozoa</taxon>
        <taxon>Nematoda</taxon>
        <taxon>Chromadorea</taxon>
        <taxon>Rhabditida</taxon>
        <taxon>Rhabditina</taxon>
        <taxon>Rhabditomorpha</taxon>
        <taxon>Strongyloidea</taxon>
        <taxon>Heligmosomidae</taxon>
        <taxon>Heligmosomoides</taxon>
    </lineage>
</organism>
<evidence type="ECO:0000256" key="1">
    <source>
        <dbReference type="ARBA" id="ARBA00004141"/>
    </source>
</evidence>
<dbReference type="PANTHER" id="PTHR31357:SF5">
    <property type="entry name" value="SERPENTINE RECEPTOR CLASS ALPHA-1-RELATED"/>
    <property type="match status" value="1"/>
</dbReference>
<feature type="transmembrane region" description="Helical" evidence="6">
    <location>
        <begin position="125"/>
        <end position="147"/>
    </location>
</feature>
<name>A0A183F5K0_HELPZ</name>
<dbReference type="InterPro" id="IPR019408">
    <property type="entry name" value="7TM_GPCR_serpentine_rcpt_Srab"/>
</dbReference>
<sequence length="154" mass="17237">MSPQFENGCPVSGAAKQLTAVLFQSTHLGKIYTSVTPCDVLVPAAFCYSFRMPATVCFAAHATIHLSMVIERAVATKLIRTYEKKHFQIIFALGIALFSMMNYSFSDTTFYCSAATKTTMNQVSGTCYFIVTMEAFSVVIFGGVYFWNRIRERR</sequence>
<dbReference type="AlphaFoldDB" id="A0A183F5K0"/>
<keyword evidence="2 6" id="KW-0812">Transmembrane</keyword>
<dbReference type="OrthoDB" id="5865724at2759"/>
<comment type="subcellular location">
    <subcellularLocation>
        <location evidence="1">Membrane</location>
        <topology evidence="1">Multi-pass membrane protein</topology>
    </subcellularLocation>
</comment>
<keyword evidence="3 6" id="KW-1133">Transmembrane helix</keyword>
<dbReference type="GO" id="GO:0016020">
    <property type="term" value="C:membrane"/>
    <property type="evidence" value="ECO:0007669"/>
    <property type="project" value="UniProtKB-SubCell"/>
</dbReference>
<comment type="similarity">
    <text evidence="5">Belongs to the nematode receptor-like protein sra family.</text>
</comment>
<reference evidence="9" key="2">
    <citation type="submission" date="2019-09" db="UniProtKB">
        <authorList>
            <consortium name="WormBaseParasite"/>
        </authorList>
    </citation>
    <scope>IDENTIFICATION</scope>
</reference>
<evidence type="ECO:0000256" key="5">
    <source>
        <dbReference type="ARBA" id="ARBA00037994"/>
    </source>
</evidence>
<dbReference type="WBParaSite" id="HPBE_0000144201-mRNA-1">
    <property type="protein sequence ID" value="HPBE_0000144201-mRNA-1"/>
    <property type="gene ID" value="HPBE_0000144201"/>
</dbReference>
<proteinExistence type="inferred from homology"/>
<evidence type="ECO:0000313" key="9">
    <source>
        <dbReference type="WBParaSite" id="HPBE_0000144201-mRNA-1"/>
    </source>
</evidence>
<gene>
    <name evidence="7" type="ORF">HPBE_LOCUS1443</name>
</gene>
<dbReference type="PANTHER" id="PTHR31357">
    <property type="entry name" value="SERPENTINE RECEPTOR CLASS ALPHA-10"/>
    <property type="match status" value="1"/>
</dbReference>
<evidence type="ECO:0000256" key="3">
    <source>
        <dbReference type="ARBA" id="ARBA00022989"/>
    </source>
</evidence>